<reference evidence="1 2" key="1">
    <citation type="submission" date="2020-08" db="EMBL/GenBank/DDBJ databases">
        <title>Genomic Encyclopedia of Type Strains, Phase IV (KMG-IV): sequencing the most valuable type-strain genomes for metagenomic binning, comparative biology and taxonomic classification.</title>
        <authorList>
            <person name="Goeker M."/>
        </authorList>
    </citation>
    <scope>NUCLEOTIDE SEQUENCE [LARGE SCALE GENOMIC DNA]</scope>
    <source>
        <strain evidence="1 2">DSM 26287</strain>
    </source>
</reference>
<dbReference type="RefSeq" id="WP_184424611.1">
    <property type="nucleotide sequence ID" value="NZ_AP027362.1"/>
</dbReference>
<evidence type="ECO:0000313" key="1">
    <source>
        <dbReference type="EMBL" id="MBB6543829.1"/>
    </source>
</evidence>
<dbReference type="Gene3D" id="3.40.390.10">
    <property type="entry name" value="Collagenase (Catalytic Domain)"/>
    <property type="match status" value="1"/>
</dbReference>
<sequence length="339" mass="36467">MKVTTAILLLIITLIYVAPVSAGVIFNNNGLSGGSRWDASERVVFGAGERSLASGLRYSLQGGSYEAYRDFFTWNELPSVNAFTYTVKSAFNVWTSVDPISGLGTDLRFVEDFDTPVQGANYLNGGGINRAGAEIDLLAKNDAYFWNPGNSNLQGETWFSAIGSSVDLTSGTKNYDGSTAIVGADLTLNSNANAVYNLDIFFRLLTHEIGHALGFGDVDVYSANFIDDNYDGSAGSLTNSWASAVNVFNPAASPLSIYNVGNTPQKSGVDILMESYGLGISSMNPANNPNPLSNDDYGIRQFLYPYISVPEPSSVLLLLLSLALIPITRKTHFSNKSYT</sequence>
<dbReference type="GO" id="GO:0008237">
    <property type="term" value="F:metallopeptidase activity"/>
    <property type="evidence" value="ECO:0007669"/>
    <property type="project" value="InterPro"/>
</dbReference>
<organism evidence="1 2">
    <name type="scientific">Thalassotalea piscium</name>
    <dbReference type="NCBI Taxonomy" id="1230533"/>
    <lineage>
        <taxon>Bacteria</taxon>
        <taxon>Pseudomonadati</taxon>
        <taxon>Pseudomonadota</taxon>
        <taxon>Gammaproteobacteria</taxon>
        <taxon>Alteromonadales</taxon>
        <taxon>Colwelliaceae</taxon>
        <taxon>Thalassotalea</taxon>
    </lineage>
</organism>
<dbReference type="Proteomes" id="UP000537141">
    <property type="component" value="Unassembled WGS sequence"/>
</dbReference>
<dbReference type="InterPro" id="IPR024079">
    <property type="entry name" value="MetalloPept_cat_dom_sf"/>
</dbReference>
<keyword evidence="2" id="KW-1185">Reference proteome</keyword>
<evidence type="ECO:0000313" key="2">
    <source>
        <dbReference type="Proteomes" id="UP000537141"/>
    </source>
</evidence>
<comment type="caution">
    <text evidence="1">The sequence shown here is derived from an EMBL/GenBank/DDBJ whole genome shotgun (WGS) entry which is preliminary data.</text>
</comment>
<accession>A0A7X0NI47</accession>
<dbReference type="InterPro" id="IPR013424">
    <property type="entry name" value="Ice-binding_C"/>
</dbReference>
<name>A0A7X0NI47_9GAMM</name>
<dbReference type="AlphaFoldDB" id="A0A7X0NI47"/>
<dbReference type="EMBL" id="JACHHU010000020">
    <property type="protein sequence ID" value="MBB6543829.1"/>
    <property type="molecule type" value="Genomic_DNA"/>
</dbReference>
<dbReference type="SUPFAM" id="SSF55486">
    <property type="entry name" value="Metalloproteases ('zincins'), catalytic domain"/>
    <property type="match status" value="1"/>
</dbReference>
<protein>
    <submittedName>
        <fullName evidence="1">Uncharacterized protein</fullName>
    </submittedName>
</protein>
<proteinExistence type="predicted"/>
<gene>
    <name evidence="1" type="ORF">HNQ55_002352</name>
</gene>
<dbReference type="NCBIfam" id="TIGR02595">
    <property type="entry name" value="PEP_CTERM"/>
    <property type="match status" value="1"/>
</dbReference>